<accession>A0AAD2F5V3</accession>
<reference evidence="2" key="1">
    <citation type="submission" date="2023-07" db="EMBL/GenBank/DDBJ databases">
        <authorList>
            <person name="Peeters C."/>
        </authorList>
    </citation>
    <scope>NUCLEOTIDE SEQUENCE</scope>
    <source>
        <strain evidence="2">R-77560</strain>
    </source>
</reference>
<evidence type="ECO:0000313" key="2">
    <source>
        <dbReference type="EMBL" id="CAJ0806599.1"/>
    </source>
</evidence>
<evidence type="ECO:0000313" key="3">
    <source>
        <dbReference type="Proteomes" id="UP001189756"/>
    </source>
</evidence>
<dbReference type="RefSeq" id="WP_024542486.1">
    <property type="nucleotide sequence ID" value="NZ_CATZAZ010000015.1"/>
</dbReference>
<proteinExistence type="predicted"/>
<name>A0AAD2F5V3_9RALS</name>
<dbReference type="AlphaFoldDB" id="A0AAD2F5V3"/>
<evidence type="ECO:0000259" key="1">
    <source>
        <dbReference type="Pfam" id="PF04917"/>
    </source>
</evidence>
<dbReference type="EMBL" id="CATZAZ010000015">
    <property type="protein sequence ID" value="CAJ0806599.1"/>
    <property type="molecule type" value="Genomic_DNA"/>
</dbReference>
<dbReference type="GeneID" id="34794339"/>
<protein>
    <recommendedName>
        <fullName evidence="1">Bacterial shufflon protein N-terminal domain-containing protein</fullName>
    </recommendedName>
</protein>
<dbReference type="Proteomes" id="UP001189756">
    <property type="component" value="Unassembled WGS sequence"/>
</dbReference>
<dbReference type="Pfam" id="PF04917">
    <property type="entry name" value="Shufflon_N"/>
    <property type="match status" value="1"/>
</dbReference>
<dbReference type="InterPro" id="IPR007001">
    <property type="entry name" value="Shufflon_N"/>
</dbReference>
<sequence>MDAIIGFIAALTLSLLSMAGFAKYADMGVRNIQTSAIASQGRVIDQAAAQYVQDNAAALAASVPVGGAATTISVNTLQTAGYLPGGFSANTAFGQTWQVQVSQPTAGRLQTIVMTTGGNPITNTAQLAGIAAQIGAEGGFVPYANQGGNSAMSPSNANGAFGAWQVNLGASGFTNAGSGHVANLLAFTSQQSNANYLYRVSVPGHPELNAMQTDLSMQDVGGTAHNIAGANNVTAGGTVTGGKLVSNGDVNAAGNATINGTLSAAAGRVTAWNNAAEGGVITMQGANGVNMYVENLNGTLRLVNSPWNAQLLTVDQSGNTVANGGVSSTNAPGYGQTTLNQWGLASTGDIYVEPANGHNLNLSTTAWNGTGQLNSQFAQNWFQHRVVANEYLQVNGGASPNTSCSPNGIAAVNADGSGQWLNCVFGTWKPIGGNLLRYGKYTATHGTYIPAPSCPAGGTAMIVVTPANFSVDTTTTVNYGAWGSGPWTVYIVDGASSPLWGATAAVGTYCGY</sequence>
<gene>
    <name evidence="2" type="ORF">R77560_04448</name>
</gene>
<comment type="caution">
    <text evidence="2">The sequence shown here is derived from an EMBL/GenBank/DDBJ whole genome shotgun (WGS) entry which is preliminary data.</text>
</comment>
<feature type="domain" description="Bacterial shufflon protein N-terminal" evidence="1">
    <location>
        <begin position="35"/>
        <end position="286"/>
    </location>
</feature>
<organism evidence="2 3">
    <name type="scientific">Ralstonia thomasii</name>
    <dbReference type="NCBI Taxonomy" id="3058596"/>
    <lineage>
        <taxon>Bacteria</taxon>
        <taxon>Pseudomonadati</taxon>
        <taxon>Pseudomonadota</taxon>
        <taxon>Betaproteobacteria</taxon>
        <taxon>Burkholderiales</taxon>
        <taxon>Burkholderiaceae</taxon>
        <taxon>Ralstonia</taxon>
    </lineage>
</organism>